<keyword evidence="8" id="KW-1185">Reference proteome</keyword>
<accession>A0A3D9SIS6</accession>
<evidence type="ECO:0000259" key="6">
    <source>
        <dbReference type="PROSITE" id="PS50977"/>
    </source>
</evidence>
<dbReference type="Pfam" id="PF00440">
    <property type="entry name" value="TetR_N"/>
    <property type="match status" value="1"/>
</dbReference>
<reference evidence="7 8" key="1">
    <citation type="submission" date="2018-08" db="EMBL/GenBank/DDBJ databases">
        <title>Sequencing the genomes of 1000 actinobacteria strains.</title>
        <authorList>
            <person name="Klenk H.-P."/>
        </authorList>
    </citation>
    <scope>NUCLEOTIDE SEQUENCE [LARGE SCALE GENOMIC DNA]</scope>
    <source>
        <strain evidence="7 8">DSM 43927</strain>
    </source>
</reference>
<gene>
    <name evidence="7" type="ORF">DFJ69_1251</name>
</gene>
<dbReference type="InterPro" id="IPR001647">
    <property type="entry name" value="HTH_TetR"/>
</dbReference>
<evidence type="ECO:0000313" key="7">
    <source>
        <dbReference type="EMBL" id="REE95838.1"/>
    </source>
</evidence>
<evidence type="ECO:0000256" key="1">
    <source>
        <dbReference type="ARBA" id="ARBA00023015"/>
    </source>
</evidence>
<dbReference type="PANTHER" id="PTHR30055">
    <property type="entry name" value="HTH-TYPE TRANSCRIPTIONAL REGULATOR RUTR"/>
    <property type="match status" value="1"/>
</dbReference>
<evidence type="ECO:0000256" key="4">
    <source>
        <dbReference type="PROSITE-ProRule" id="PRU00335"/>
    </source>
</evidence>
<dbReference type="Proteomes" id="UP000256661">
    <property type="component" value="Unassembled WGS sequence"/>
</dbReference>
<dbReference type="RefSeq" id="WP_245974069.1">
    <property type="nucleotide sequence ID" value="NZ_QTTT01000001.1"/>
</dbReference>
<feature type="compositionally biased region" description="Pro residues" evidence="5">
    <location>
        <begin position="207"/>
        <end position="222"/>
    </location>
</feature>
<dbReference type="GO" id="GO:0003700">
    <property type="term" value="F:DNA-binding transcription factor activity"/>
    <property type="evidence" value="ECO:0007669"/>
    <property type="project" value="TreeGrafter"/>
</dbReference>
<dbReference type="Pfam" id="PF21943">
    <property type="entry name" value="TetR_C_46"/>
    <property type="match status" value="1"/>
</dbReference>
<dbReference type="SUPFAM" id="SSF46689">
    <property type="entry name" value="Homeodomain-like"/>
    <property type="match status" value="1"/>
</dbReference>
<protein>
    <submittedName>
        <fullName evidence="7">TetR family transcriptional regulator</fullName>
    </submittedName>
</protein>
<keyword evidence="2 4" id="KW-0238">DNA-binding</keyword>
<feature type="region of interest" description="Disordered" evidence="5">
    <location>
        <begin position="202"/>
        <end position="222"/>
    </location>
</feature>
<evidence type="ECO:0000313" key="8">
    <source>
        <dbReference type="Proteomes" id="UP000256661"/>
    </source>
</evidence>
<dbReference type="Gene3D" id="1.10.357.10">
    <property type="entry name" value="Tetracycline Repressor, domain 2"/>
    <property type="match status" value="1"/>
</dbReference>
<comment type="caution">
    <text evidence="7">The sequence shown here is derived from an EMBL/GenBank/DDBJ whole genome shotgun (WGS) entry which is preliminary data.</text>
</comment>
<organism evidence="7 8">
    <name type="scientific">Thermomonospora umbrina</name>
    <dbReference type="NCBI Taxonomy" id="111806"/>
    <lineage>
        <taxon>Bacteria</taxon>
        <taxon>Bacillati</taxon>
        <taxon>Actinomycetota</taxon>
        <taxon>Actinomycetes</taxon>
        <taxon>Streptosporangiales</taxon>
        <taxon>Thermomonosporaceae</taxon>
        <taxon>Thermomonospora</taxon>
    </lineage>
</organism>
<dbReference type="InterPro" id="IPR050109">
    <property type="entry name" value="HTH-type_TetR-like_transc_reg"/>
</dbReference>
<keyword evidence="1" id="KW-0805">Transcription regulation</keyword>
<evidence type="ECO:0000256" key="3">
    <source>
        <dbReference type="ARBA" id="ARBA00023163"/>
    </source>
</evidence>
<dbReference type="InterPro" id="IPR054129">
    <property type="entry name" value="DesT_TetR_C"/>
</dbReference>
<feature type="domain" description="HTH tetR-type" evidence="6">
    <location>
        <begin position="12"/>
        <end position="72"/>
    </location>
</feature>
<sequence length="222" mass="24385">MPTPSGARLTADDRRRQLVGIGLRMLVHRPIHELSLDAVAAEAGISRSLLFHYFPTKRDFYVAVVRAAARGLIRQTLPDADAPPAERLRQALDAFVTFIERHREPYLALLRGAAGGADYVIEIHEQTRDTFVAHALSALAPVEPTRRVDLVIRGWFGFVEDTVLGWAKDRPFPRTELLDLLHDALPALLTAASPGQSAEIRRHLTLPTPPPPSAPDPGPTPA</sequence>
<evidence type="ECO:0000256" key="5">
    <source>
        <dbReference type="SAM" id="MobiDB-lite"/>
    </source>
</evidence>
<name>A0A3D9SIS6_9ACTN</name>
<dbReference type="EMBL" id="QTTT01000001">
    <property type="protein sequence ID" value="REE95838.1"/>
    <property type="molecule type" value="Genomic_DNA"/>
</dbReference>
<dbReference type="PANTHER" id="PTHR30055:SF174">
    <property type="entry name" value="TRANSCRIPTIONAL REGULATORY PROTEIN (PROBABLY TETR-FAMILY)-RELATED"/>
    <property type="match status" value="1"/>
</dbReference>
<dbReference type="PROSITE" id="PS50977">
    <property type="entry name" value="HTH_TETR_2"/>
    <property type="match status" value="1"/>
</dbReference>
<dbReference type="InterPro" id="IPR009057">
    <property type="entry name" value="Homeodomain-like_sf"/>
</dbReference>
<dbReference type="GO" id="GO:0000976">
    <property type="term" value="F:transcription cis-regulatory region binding"/>
    <property type="evidence" value="ECO:0007669"/>
    <property type="project" value="TreeGrafter"/>
</dbReference>
<evidence type="ECO:0000256" key="2">
    <source>
        <dbReference type="ARBA" id="ARBA00023125"/>
    </source>
</evidence>
<dbReference type="AlphaFoldDB" id="A0A3D9SIS6"/>
<keyword evidence="3" id="KW-0804">Transcription</keyword>
<proteinExistence type="predicted"/>
<feature type="DNA-binding region" description="H-T-H motif" evidence="4">
    <location>
        <begin position="35"/>
        <end position="54"/>
    </location>
</feature>